<reference evidence="1" key="1">
    <citation type="submission" date="2018-11" db="EMBL/GenBank/DDBJ databases">
        <authorList>
            <consortium name="Pathogen Informatics"/>
        </authorList>
    </citation>
    <scope>NUCLEOTIDE SEQUENCE</scope>
</reference>
<dbReference type="AlphaFoldDB" id="A0A448XFP1"/>
<dbReference type="EMBL" id="CAAALY010250332">
    <property type="protein sequence ID" value="VEL35649.1"/>
    <property type="molecule type" value="Genomic_DNA"/>
</dbReference>
<keyword evidence="2" id="KW-1185">Reference proteome</keyword>
<organism evidence="1 2">
    <name type="scientific">Protopolystoma xenopodis</name>
    <dbReference type="NCBI Taxonomy" id="117903"/>
    <lineage>
        <taxon>Eukaryota</taxon>
        <taxon>Metazoa</taxon>
        <taxon>Spiralia</taxon>
        <taxon>Lophotrochozoa</taxon>
        <taxon>Platyhelminthes</taxon>
        <taxon>Monogenea</taxon>
        <taxon>Polyopisthocotylea</taxon>
        <taxon>Polystomatidea</taxon>
        <taxon>Polystomatidae</taxon>
        <taxon>Protopolystoma</taxon>
    </lineage>
</organism>
<name>A0A448XFP1_9PLAT</name>
<sequence length="98" mass="11243">MLTMAPFTDNAGETFRNVPSHWFDAGHHEDYARGYRTWLIPLRLFDATTKLQGRDASIRQRLWVDCSSPAFSRRLISAQISAHSHAAFRLKSLLHSET</sequence>
<evidence type="ECO:0000313" key="1">
    <source>
        <dbReference type="EMBL" id="VEL35649.1"/>
    </source>
</evidence>
<comment type="caution">
    <text evidence="1">The sequence shown here is derived from an EMBL/GenBank/DDBJ whole genome shotgun (WGS) entry which is preliminary data.</text>
</comment>
<evidence type="ECO:0000313" key="2">
    <source>
        <dbReference type="Proteomes" id="UP000784294"/>
    </source>
</evidence>
<dbReference type="Proteomes" id="UP000784294">
    <property type="component" value="Unassembled WGS sequence"/>
</dbReference>
<gene>
    <name evidence="1" type="ORF">PXEA_LOCUS29089</name>
</gene>
<protein>
    <submittedName>
        <fullName evidence="1">Uncharacterized protein</fullName>
    </submittedName>
</protein>
<accession>A0A448XFP1</accession>
<proteinExistence type="predicted"/>